<feature type="signal peptide" evidence="1">
    <location>
        <begin position="1"/>
        <end position="19"/>
    </location>
</feature>
<dbReference type="PROSITE" id="PS01009">
    <property type="entry name" value="CRISP_1"/>
    <property type="match status" value="1"/>
</dbReference>
<dbReference type="Gene3D" id="3.40.33.10">
    <property type="entry name" value="CAP"/>
    <property type="match status" value="1"/>
</dbReference>
<proteinExistence type="predicted"/>
<dbReference type="InterPro" id="IPR018244">
    <property type="entry name" value="Allrgn_V5/Tpx1_CS"/>
</dbReference>
<evidence type="ECO:0000259" key="2">
    <source>
        <dbReference type="SMART" id="SM00198"/>
    </source>
</evidence>
<dbReference type="Pfam" id="PF00188">
    <property type="entry name" value="CAP"/>
    <property type="match status" value="1"/>
</dbReference>
<dbReference type="PRINTS" id="PR00837">
    <property type="entry name" value="V5TPXLIKE"/>
</dbReference>
<dbReference type="SMART" id="SM00198">
    <property type="entry name" value="SCP"/>
    <property type="match status" value="1"/>
</dbReference>
<name>A0A5C3MJZ3_9AGAR</name>
<dbReference type="OrthoDB" id="337038at2759"/>
<keyword evidence="4" id="KW-1185">Reference proteome</keyword>
<dbReference type="SUPFAM" id="SSF55797">
    <property type="entry name" value="PR-1-like"/>
    <property type="match status" value="1"/>
</dbReference>
<dbReference type="GO" id="GO:0005576">
    <property type="term" value="C:extracellular region"/>
    <property type="evidence" value="ECO:0007669"/>
    <property type="project" value="InterPro"/>
</dbReference>
<feature type="chain" id="PRO_5022784794" evidence="1">
    <location>
        <begin position="20"/>
        <end position="175"/>
    </location>
</feature>
<sequence>MHLNLGVIVSAVLATLVVAVPVEELEERAEPTAEFTTEALRLHNRYRAQYGAEPLTWSDDLYPATLEWANTCKFQHSQAGGKYVRWGGGNFGTLDQAMKSWMGEAAKYNYANPVFSGATGHFTQVVWKNTTQVACAMVDCRAGTIFSMASKYTVCRYTPPGNYQGQFSQNVGRRV</sequence>
<keyword evidence="1" id="KW-0732">Signal</keyword>
<dbReference type="InterPro" id="IPR001283">
    <property type="entry name" value="CRISP-related"/>
</dbReference>
<dbReference type="STRING" id="68775.A0A5C3MJZ3"/>
<dbReference type="PANTHER" id="PTHR10334">
    <property type="entry name" value="CYSTEINE-RICH SECRETORY PROTEIN-RELATED"/>
    <property type="match status" value="1"/>
</dbReference>
<feature type="domain" description="SCP" evidence="2">
    <location>
        <begin position="34"/>
        <end position="165"/>
    </location>
</feature>
<dbReference type="Proteomes" id="UP000308652">
    <property type="component" value="Unassembled WGS sequence"/>
</dbReference>
<evidence type="ECO:0000313" key="4">
    <source>
        <dbReference type="Proteomes" id="UP000308652"/>
    </source>
</evidence>
<gene>
    <name evidence="3" type="ORF">BDQ12DRAFT_718127</name>
</gene>
<dbReference type="AlphaFoldDB" id="A0A5C3MJZ3"/>
<evidence type="ECO:0000256" key="1">
    <source>
        <dbReference type="SAM" id="SignalP"/>
    </source>
</evidence>
<dbReference type="InterPro" id="IPR035940">
    <property type="entry name" value="CAP_sf"/>
</dbReference>
<reference evidence="3 4" key="1">
    <citation type="journal article" date="2019" name="Nat. Ecol. Evol.">
        <title>Megaphylogeny resolves global patterns of mushroom evolution.</title>
        <authorList>
            <person name="Varga T."/>
            <person name="Krizsan K."/>
            <person name="Foldi C."/>
            <person name="Dima B."/>
            <person name="Sanchez-Garcia M."/>
            <person name="Sanchez-Ramirez S."/>
            <person name="Szollosi G.J."/>
            <person name="Szarkandi J.G."/>
            <person name="Papp V."/>
            <person name="Albert L."/>
            <person name="Andreopoulos W."/>
            <person name="Angelini C."/>
            <person name="Antonin V."/>
            <person name="Barry K.W."/>
            <person name="Bougher N.L."/>
            <person name="Buchanan P."/>
            <person name="Buyck B."/>
            <person name="Bense V."/>
            <person name="Catcheside P."/>
            <person name="Chovatia M."/>
            <person name="Cooper J."/>
            <person name="Damon W."/>
            <person name="Desjardin D."/>
            <person name="Finy P."/>
            <person name="Geml J."/>
            <person name="Haridas S."/>
            <person name="Hughes K."/>
            <person name="Justo A."/>
            <person name="Karasinski D."/>
            <person name="Kautmanova I."/>
            <person name="Kiss B."/>
            <person name="Kocsube S."/>
            <person name="Kotiranta H."/>
            <person name="LaButti K.M."/>
            <person name="Lechner B.E."/>
            <person name="Liimatainen K."/>
            <person name="Lipzen A."/>
            <person name="Lukacs Z."/>
            <person name="Mihaltcheva S."/>
            <person name="Morgado L.N."/>
            <person name="Niskanen T."/>
            <person name="Noordeloos M.E."/>
            <person name="Ohm R.A."/>
            <person name="Ortiz-Santana B."/>
            <person name="Ovrebo C."/>
            <person name="Racz N."/>
            <person name="Riley R."/>
            <person name="Savchenko A."/>
            <person name="Shiryaev A."/>
            <person name="Soop K."/>
            <person name="Spirin V."/>
            <person name="Szebenyi C."/>
            <person name="Tomsovsky M."/>
            <person name="Tulloss R.E."/>
            <person name="Uehling J."/>
            <person name="Grigoriev I.V."/>
            <person name="Vagvolgyi C."/>
            <person name="Papp T."/>
            <person name="Martin F.M."/>
            <person name="Miettinen O."/>
            <person name="Hibbett D.S."/>
            <person name="Nagy L.G."/>
        </authorList>
    </citation>
    <scope>NUCLEOTIDE SEQUENCE [LARGE SCALE GENOMIC DNA]</scope>
    <source>
        <strain evidence="3 4">CBS 166.37</strain>
    </source>
</reference>
<dbReference type="EMBL" id="ML213590">
    <property type="protein sequence ID" value="TFK45005.1"/>
    <property type="molecule type" value="Genomic_DNA"/>
</dbReference>
<organism evidence="3 4">
    <name type="scientific">Crucibulum laeve</name>
    <dbReference type="NCBI Taxonomy" id="68775"/>
    <lineage>
        <taxon>Eukaryota</taxon>
        <taxon>Fungi</taxon>
        <taxon>Dikarya</taxon>
        <taxon>Basidiomycota</taxon>
        <taxon>Agaricomycotina</taxon>
        <taxon>Agaricomycetes</taxon>
        <taxon>Agaricomycetidae</taxon>
        <taxon>Agaricales</taxon>
        <taxon>Agaricineae</taxon>
        <taxon>Nidulariaceae</taxon>
        <taxon>Crucibulum</taxon>
    </lineage>
</organism>
<evidence type="ECO:0000313" key="3">
    <source>
        <dbReference type="EMBL" id="TFK45005.1"/>
    </source>
</evidence>
<accession>A0A5C3MJZ3</accession>
<protein>
    <submittedName>
        <fullName evidence="3">CAP domain-containing protein</fullName>
    </submittedName>
</protein>
<dbReference type="InterPro" id="IPR014044">
    <property type="entry name" value="CAP_dom"/>
</dbReference>